<proteinExistence type="inferred from homology"/>
<dbReference type="InterPro" id="IPR003593">
    <property type="entry name" value="AAA+_ATPase"/>
</dbReference>
<dbReference type="Gene3D" id="3.40.50.300">
    <property type="entry name" value="P-loop containing nucleotide triphosphate hydrolases"/>
    <property type="match status" value="2"/>
</dbReference>
<keyword evidence="4 6" id="KW-0067">ATP-binding</keyword>
<evidence type="ECO:0000256" key="3">
    <source>
        <dbReference type="ARBA" id="ARBA00022741"/>
    </source>
</evidence>
<dbReference type="InParanoid" id="U2FK19"/>
<dbReference type="RefSeq" id="WP_008826829.1">
    <property type="nucleotide sequence ID" value="NZ_AFNU02000002.1"/>
</dbReference>
<dbReference type="EMBL" id="AFNU02000002">
    <property type="protein sequence ID" value="ERJ13160.1"/>
    <property type="molecule type" value="Genomic_DNA"/>
</dbReference>
<comment type="similarity">
    <text evidence="1">Belongs to the ABC transporter superfamily.</text>
</comment>
<dbReference type="CDD" id="cd03225">
    <property type="entry name" value="ABC_cobalt_CbiO_domain1"/>
    <property type="match status" value="2"/>
</dbReference>
<keyword evidence="2" id="KW-0813">Transport</keyword>
<dbReference type="GO" id="GO:0016887">
    <property type="term" value="F:ATP hydrolysis activity"/>
    <property type="evidence" value="ECO:0007669"/>
    <property type="project" value="InterPro"/>
</dbReference>
<dbReference type="PROSITE" id="PS00211">
    <property type="entry name" value="ABC_TRANSPORTER_1"/>
    <property type="match status" value="1"/>
</dbReference>
<dbReference type="GO" id="GO:0042626">
    <property type="term" value="F:ATPase-coupled transmembrane transporter activity"/>
    <property type="evidence" value="ECO:0007669"/>
    <property type="project" value="TreeGrafter"/>
</dbReference>
<dbReference type="AlphaFoldDB" id="U2FK19"/>
<evidence type="ECO:0000256" key="4">
    <source>
        <dbReference type="ARBA" id="ARBA00022840"/>
    </source>
</evidence>
<dbReference type="STRING" id="1033810.HLPCO_000779"/>
<dbReference type="InterPro" id="IPR015856">
    <property type="entry name" value="ABC_transpr_CbiO/EcfA_su"/>
</dbReference>
<keyword evidence="7" id="KW-1185">Reference proteome</keyword>
<evidence type="ECO:0000256" key="2">
    <source>
        <dbReference type="ARBA" id="ARBA00022448"/>
    </source>
</evidence>
<dbReference type="InterPro" id="IPR017871">
    <property type="entry name" value="ABC_transporter-like_CS"/>
</dbReference>
<reference evidence="6 7" key="1">
    <citation type="journal article" date="2011" name="J. Bacteriol.">
        <title>Genome sequence of Haloplasma contractile, an unusual contractile bacterium from a deep-sea anoxic brine lake.</title>
        <authorList>
            <person name="Antunes A."/>
            <person name="Alam I."/>
            <person name="El Dorry H."/>
            <person name="Siam R."/>
            <person name="Robertson A."/>
            <person name="Bajic V.B."/>
            <person name="Stingl U."/>
        </authorList>
    </citation>
    <scope>NUCLEOTIDE SEQUENCE [LARGE SCALE GENOMIC DNA]</scope>
    <source>
        <strain evidence="6 7">SSD-17B</strain>
    </source>
</reference>
<feature type="domain" description="ABC transporter" evidence="5">
    <location>
        <begin position="263"/>
        <end position="487"/>
    </location>
</feature>
<keyword evidence="3" id="KW-0547">Nucleotide-binding</keyword>
<gene>
    <name evidence="6" type="primary">ykoD</name>
    <name evidence="6" type="ORF">HLPCO_000779</name>
</gene>
<feature type="domain" description="ABC transporter" evidence="5">
    <location>
        <begin position="5"/>
        <end position="233"/>
    </location>
</feature>
<dbReference type="PROSITE" id="PS50893">
    <property type="entry name" value="ABC_TRANSPORTER_2"/>
    <property type="match status" value="2"/>
</dbReference>
<dbReference type="PANTHER" id="PTHR43553">
    <property type="entry name" value="HEAVY METAL TRANSPORTER"/>
    <property type="match status" value="1"/>
</dbReference>
<dbReference type="Proteomes" id="UP000005707">
    <property type="component" value="Unassembled WGS sequence"/>
</dbReference>
<dbReference type="SUPFAM" id="SSF52540">
    <property type="entry name" value="P-loop containing nucleoside triphosphate hydrolases"/>
    <property type="match status" value="2"/>
</dbReference>
<dbReference type="Pfam" id="PF00005">
    <property type="entry name" value="ABC_tran"/>
    <property type="match status" value="2"/>
</dbReference>
<reference evidence="6 7" key="2">
    <citation type="journal article" date="2013" name="PLoS ONE">
        <title>INDIGO - INtegrated Data Warehouse of MIcrobial GenOmes with Examples from the Red Sea Extremophiles.</title>
        <authorList>
            <person name="Alam I."/>
            <person name="Antunes A."/>
            <person name="Kamau A.A."/>
            <person name="Ba Alawi W."/>
            <person name="Kalkatawi M."/>
            <person name="Stingl U."/>
            <person name="Bajic V.B."/>
        </authorList>
    </citation>
    <scope>NUCLEOTIDE SEQUENCE [LARGE SCALE GENOMIC DNA]</scope>
    <source>
        <strain evidence="6 7">SSD-17B</strain>
    </source>
</reference>
<dbReference type="InterPro" id="IPR027417">
    <property type="entry name" value="P-loop_NTPase"/>
</dbReference>
<dbReference type="SMART" id="SM00382">
    <property type="entry name" value="AAA"/>
    <property type="match status" value="2"/>
</dbReference>
<evidence type="ECO:0000313" key="7">
    <source>
        <dbReference type="Proteomes" id="UP000005707"/>
    </source>
</evidence>
<dbReference type="InterPro" id="IPR003439">
    <property type="entry name" value="ABC_transporter-like_ATP-bd"/>
</dbReference>
<evidence type="ECO:0000313" key="6">
    <source>
        <dbReference type="EMBL" id="ERJ13160.1"/>
    </source>
</evidence>
<sequence length="488" mass="55890">MSTIAEVCNLRLKFPGEESLLFKDFSLDIKKGEKVLILGPSGCGKSTVLQILSGLIPNSVEVPMKTDHIQIPESWGFLFQDPDTQFCMPYVDEEIAFVLENLNTEREEMADLIECYLNQVGLKFKQNHVAINTLSGGMKQRLAIASVLALKPEVLFLDEPTAMLDPKGTEEVWNTLKTISNDKTLVIVEHKIDHIINFVDRVVLMNHNGQILADGNKDYIFEQHKQIIKEHGIWYPGVWDEYIQYRGVNARSYKSNHSLTPSLELSDFKGYRGKEEKINVEDSKVYPGEWITVIGANGAGKSTLLHSLMKLIKIKGNYELYGLPHKRIKKISQYLSFVFQNPEFQFVTNSVFDEVAYSMRLNGEHEKVISNRVNELLQLYKLSEHKNQHPYQLSIGQKRRLSVATAIVDKQPVLLLDEPTFGQDAKNTFTILEQLEDLREDGWTIIMVTHDKQIIKYFSTRVWSIKDGMLNDDIKTFNPSVYKENLSE</sequence>
<organism evidence="6 7">
    <name type="scientific">Haloplasma contractile SSD-17B</name>
    <dbReference type="NCBI Taxonomy" id="1033810"/>
    <lineage>
        <taxon>Bacteria</taxon>
        <taxon>Bacillati</taxon>
        <taxon>Mycoplasmatota</taxon>
        <taxon>Mollicutes</taxon>
        <taxon>Haloplasmatales</taxon>
        <taxon>Haloplasmataceae</taxon>
        <taxon>Haloplasma</taxon>
    </lineage>
</organism>
<dbReference type="FunCoup" id="U2FK19">
    <property type="interactions" value="23"/>
</dbReference>
<dbReference type="OrthoDB" id="501320at2"/>
<name>U2FK19_9MOLU</name>
<dbReference type="eggNOG" id="COG1122">
    <property type="taxonomic scope" value="Bacteria"/>
</dbReference>
<comment type="caution">
    <text evidence="6">The sequence shown here is derived from an EMBL/GenBank/DDBJ whole genome shotgun (WGS) entry which is preliminary data.</text>
</comment>
<evidence type="ECO:0000259" key="5">
    <source>
        <dbReference type="PROSITE" id="PS50893"/>
    </source>
</evidence>
<dbReference type="InterPro" id="IPR050095">
    <property type="entry name" value="ECF_ABC_transporter_ATP-bd"/>
</dbReference>
<protein>
    <submittedName>
        <fullName evidence="6">HMP-thiamine import ATP-binding protein YkoD</fullName>
    </submittedName>
</protein>
<accession>U2FK19</accession>
<evidence type="ECO:0000256" key="1">
    <source>
        <dbReference type="ARBA" id="ARBA00005417"/>
    </source>
</evidence>
<dbReference type="GO" id="GO:0005524">
    <property type="term" value="F:ATP binding"/>
    <property type="evidence" value="ECO:0007669"/>
    <property type="project" value="UniProtKB-KW"/>
</dbReference>
<dbReference type="GO" id="GO:0043190">
    <property type="term" value="C:ATP-binding cassette (ABC) transporter complex"/>
    <property type="evidence" value="ECO:0007669"/>
    <property type="project" value="TreeGrafter"/>
</dbReference>